<evidence type="ECO:0000313" key="1">
    <source>
        <dbReference type="EMBL" id="KAE9394800.1"/>
    </source>
</evidence>
<protein>
    <submittedName>
        <fullName evidence="1">Uncharacterized protein</fullName>
    </submittedName>
</protein>
<keyword evidence="2" id="KW-1185">Reference proteome</keyword>
<dbReference type="EMBL" id="ML769543">
    <property type="protein sequence ID" value="KAE9394800.1"/>
    <property type="molecule type" value="Genomic_DNA"/>
</dbReference>
<gene>
    <name evidence="1" type="ORF">BT96DRAFT_179689</name>
</gene>
<dbReference type="OrthoDB" id="3325266at2759"/>
<evidence type="ECO:0000313" key="2">
    <source>
        <dbReference type="Proteomes" id="UP000799118"/>
    </source>
</evidence>
<accession>A0A6A4HAK3</accession>
<proteinExistence type="predicted"/>
<dbReference type="Proteomes" id="UP000799118">
    <property type="component" value="Unassembled WGS sequence"/>
</dbReference>
<name>A0A6A4HAK3_9AGAR</name>
<dbReference type="AlphaFoldDB" id="A0A6A4HAK3"/>
<sequence length="202" mass="21214">MVSGQFFSLWPKFHMLNTNEPNAAGPTYSSMYYVQRHTAKPVYTVLPELAILSSLTYAQREENMQLKFASLLSFALLAIFASGTPVPEPDPASLADGAYMFRRSSTGSGLVITPLDLATIGHGGLNVTTENKPKARDISLAKRDSIACFQASVNGADKGTAVGVVANILTSFPVVPANTGIGVVIGNSIAYVCNNAGAAQAA</sequence>
<organism evidence="1 2">
    <name type="scientific">Gymnopus androsaceus JB14</name>
    <dbReference type="NCBI Taxonomy" id="1447944"/>
    <lineage>
        <taxon>Eukaryota</taxon>
        <taxon>Fungi</taxon>
        <taxon>Dikarya</taxon>
        <taxon>Basidiomycota</taxon>
        <taxon>Agaricomycotina</taxon>
        <taxon>Agaricomycetes</taxon>
        <taxon>Agaricomycetidae</taxon>
        <taxon>Agaricales</taxon>
        <taxon>Marasmiineae</taxon>
        <taxon>Omphalotaceae</taxon>
        <taxon>Gymnopus</taxon>
    </lineage>
</organism>
<reference evidence="1" key="1">
    <citation type="journal article" date="2019" name="Environ. Microbiol.">
        <title>Fungal ecological strategies reflected in gene transcription - a case study of two litter decomposers.</title>
        <authorList>
            <person name="Barbi F."/>
            <person name="Kohler A."/>
            <person name="Barry K."/>
            <person name="Baskaran P."/>
            <person name="Daum C."/>
            <person name="Fauchery L."/>
            <person name="Ihrmark K."/>
            <person name="Kuo A."/>
            <person name="LaButti K."/>
            <person name="Lipzen A."/>
            <person name="Morin E."/>
            <person name="Grigoriev I.V."/>
            <person name="Henrissat B."/>
            <person name="Lindahl B."/>
            <person name="Martin F."/>
        </authorList>
    </citation>
    <scope>NUCLEOTIDE SEQUENCE</scope>
    <source>
        <strain evidence="1">JB14</strain>
    </source>
</reference>